<dbReference type="NCBIfam" id="TIGR00231">
    <property type="entry name" value="small_GTP"/>
    <property type="match status" value="1"/>
</dbReference>
<proteinExistence type="predicted"/>
<dbReference type="SMART" id="SM00174">
    <property type="entry name" value="RHO"/>
    <property type="match status" value="1"/>
</dbReference>
<gene>
    <name evidence="2" type="ORF">M9Y10_038046</name>
</gene>
<dbReference type="Gene3D" id="3.40.50.300">
    <property type="entry name" value="P-loop containing nucleotide triphosphate hydrolases"/>
    <property type="match status" value="1"/>
</dbReference>
<dbReference type="Pfam" id="PF00071">
    <property type="entry name" value="Ras"/>
    <property type="match status" value="1"/>
</dbReference>
<keyword evidence="3" id="KW-1185">Reference proteome</keyword>
<dbReference type="SUPFAM" id="SSF52540">
    <property type="entry name" value="P-loop containing nucleoside triphosphate hydrolases"/>
    <property type="match status" value="1"/>
</dbReference>
<dbReference type="SMART" id="SM00173">
    <property type="entry name" value="RAS"/>
    <property type="match status" value="1"/>
</dbReference>
<comment type="caution">
    <text evidence="2">The sequence shown here is derived from an EMBL/GenBank/DDBJ whole genome shotgun (WGS) entry which is preliminary data.</text>
</comment>
<dbReference type="SMART" id="SM00175">
    <property type="entry name" value="RAB"/>
    <property type="match status" value="1"/>
</dbReference>
<evidence type="ECO:0008006" key="4">
    <source>
        <dbReference type="Google" id="ProtNLM"/>
    </source>
</evidence>
<evidence type="ECO:0000256" key="1">
    <source>
        <dbReference type="ARBA" id="ARBA00022741"/>
    </source>
</evidence>
<dbReference type="CDD" id="cd00154">
    <property type="entry name" value="Rab"/>
    <property type="match status" value="1"/>
</dbReference>
<dbReference type="PROSITE" id="PS51419">
    <property type="entry name" value="RAB"/>
    <property type="match status" value="1"/>
</dbReference>
<name>A0ABR2K801_9EUKA</name>
<dbReference type="InterPro" id="IPR027417">
    <property type="entry name" value="P-loop_NTPase"/>
</dbReference>
<evidence type="ECO:0000313" key="3">
    <source>
        <dbReference type="Proteomes" id="UP001470230"/>
    </source>
</evidence>
<dbReference type="PANTHER" id="PTHR47978">
    <property type="match status" value="1"/>
</dbReference>
<evidence type="ECO:0000313" key="2">
    <source>
        <dbReference type="EMBL" id="KAK8887011.1"/>
    </source>
</evidence>
<accession>A0ABR2K801</accession>
<dbReference type="InterPro" id="IPR005225">
    <property type="entry name" value="Small_GTP-bd"/>
</dbReference>
<organism evidence="2 3">
    <name type="scientific">Tritrichomonas musculus</name>
    <dbReference type="NCBI Taxonomy" id="1915356"/>
    <lineage>
        <taxon>Eukaryota</taxon>
        <taxon>Metamonada</taxon>
        <taxon>Parabasalia</taxon>
        <taxon>Tritrichomonadida</taxon>
        <taxon>Tritrichomonadidae</taxon>
        <taxon>Tritrichomonas</taxon>
    </lineage>
</organism>
<dbReference type="Proteomes" id="UP001470230">
    <property type="component" value="Unassembled WGS sequence"/>
</dbReference>
<reference evidence="2 3" key="1">
    <citation type="submission" date="2024-04" db="EMBL/GenBank/DDBJ databases">
        <title>Tritrichomonas musculus Genome.</title>
        <authorList>
            <person name="Alves-Ferreira E."/>
            <person name="Grigg M."/>
            <person name="Lorenzi H."/>
            <person name="Galac M."/>
        </authorList>
    </citation>
    <scope>NUCLEOTIDE SEQUENCE [LARGE SCALE GENOMIC DNA]</scope>
    <source>
        <strain evidence="2 3">EAF2021</strain>
    </source>
</reference>
<dbReference type="InterPro" id="IPR001806">
    <property type="entry name" value="Small_GTPase"/>
</dbReference>
<protein>
    <recommendedName>
        <fullName evidence="4">Small GTP-binding protein</fullName>
    </recommendedName>
</protein>
<keyword evidence="1" id="KW-0547">Nucleotide-binding</keyword>
<dbReference type="PRINTS" id="PR00449">
    <property type="entry name" value="RASTRNSFRMNG"/>
</dbReference>
<dbReference type="EMBL" id="JAPFFF010000006">
    <property type="protein sequence ID" value="KAK8887011.1"/>
    <property type="molecule type" value="Genomic_DNA"/>
</dbReference>
<sequence length="192" mass="21678">MTQNENQVSIKLIIVGSSGVGKTSLISALFKRKFEKNVNQTVAPAFCNANIQVDDGLVVDLQIWDTAGQEQYQSICQMFYRDAKVAFICYERANKEYIEQWYTRVKNNVSDCNFILITTKGDMLSQDEAEDEKVKSKEIADSLEIKYHLITSSKTGENVSESFRLAASFANFSTHKSIPSLKVEEKNRSSCC</sequence>